<dbReference type="AlphaFoldDB" id="A0A813F2I0"/>
<dbReference type="GO" id="GO:0003727">
    <property type="term" value="F:single-stranded RNA binding"/>
    <property type="evidence" value="ECO:0007669"/>
    <property type="project" value="TreeGrafter"/>
</dbReference>
<dbReference type="Proteomes" id="UP000626109">
    <property type="component" value="Unassembled WGS sequence"/>
</dbReference>
<comment type="subcellular location">
    <subcellularLocation>
        <location evidence="1">Nucleus</location>
    </subcellularLocation>
</comment>
<dbReference type="OMA" id="TMRQPGL"/>
<evidence type="ECO:0000313" key="7">
    <source>
        <dbReference type="Proteomes" id="UP000654075"/>
    </source>
</evidence>
<dbReference type="EMBL" id="CAJNNW010037097">
    <property type="protein sequence ID" value="CAE8739350.1"/>
    <property type="molecule type" value="Genomic_DNA"/>
</dbReference>
<accession>A0A813F2I0</accession>
<dbReference type="SUPFAM" id="SSF50249">
    <property type="entry name" value="Nucleic acid-binding proteins"/>
    <property type="match status" value="1"/>
</dbReference>
<dbReference type="InterPro" id="IPR012340">
    <property type="entry name" value="NA-bd_OB-fold"/>
</dbReference>
<reference evidence="5" key="1">
    <citation type="submission" date="2021-02" db="EMBL/GenBank/DDBJ databases">
        <authorList>
            <person name="Dougan E. K."/>
            <person name="Rhodes N."/>
            <person name="Thang M."/>
            <person name="Chan C."/>
        </authorList>
    </citation>
    <scope>NUCLEOTIDE SEQUENCE</scope>
</reference>
<dbReference type="GO" id="GO:0006367">
    <property type="term" value="P:transcription initiation at RNA polymerase II promoter"/>
    <property type="evidence" value="ECO:0007669"/>
    <property type="project" value="TreeGrafter"/>
</dbReference>
<dbReference type="PANTHER" id="PTHR12709">
    <property type="entry name" value="DNA-DIRECTED RNA POLYMERASE II, III"/>
    <property type="match status" value="1"/>
</dbReference>
<dbReference type="OrthoDB" id="1162399at2759"/>
<keyword evidence="7" id="KW-1185">Reference proteome</keyword>
<sequence length="147" mass="16293">FYHMDLWTYLLVKPEYLGPGYHDHLEDLLRQKVEGTVQEKAGLIIAVGDTCPVDKGKLHEGTGLVMVPMKYNAVVLQLFKNEVVDCEVVEVNKLGFFGEVGPVRVFVSKTLLPEGWAYTEVELHSGGGPAYVSTDGSQSIRREAAVR</sequence>
<dbReference type="PANTHER" id="PTHR12709:SF4">
    <property type="entry name" value="DNA-DIRECTED RNA POLYMERASE II SUBUNIT RPB7"/>
    <property type="match status" value="1"/>
</dbReference>
<organism evidence="5 7">
    <name type="scientific">Polarella glacialis</name>
    <name type="common">Dinoflagellate</name>
    <dbReference type="NCBI Taxonomy" id="89957"/>
    <lineage>
        <taxon>Eukaryota</taxon>
        <taxon>Sar</taxon>
        <taxon>Alveolata</taxon>
        <taxon>Dinophyceae</taxon>
        <taxon>Suessiales</taxon>
        <taxon>Suessiaceae</taxon>
        <taxon>Polarella</taxon>
    </lineage>
</organism>
<dbReference type="EMBL" id="CAJNNV010019608">
    <property type="protein sequence ID" value="CAE8606640.1"/>
    <property type="molecule type" value="Genomic_DNA"/>
</dbReference>
<dbReference type="GO" id="GO:0005665">
    <property type="term" value="C:RNA polymerase II, core complex"/>
    <property type="evidence" value="ECO:0007669"/>
    <property type="project" value="TreeGrafter"/>
</dbReference>
<dbReference type="GO" id="GO:0000932">
    <property type="term" value="C:P-body"/>
    <property type="evidence" value="ECO:0007669"/>
    <property type="project" value="TreeGrafter"/>
</dbReference>
<dbReference type="GO" id="GO:0045948">
    <property type="term" value="P:positive regulation of translational initiation"/>
    <property type="evidence" value="ECO:0007669"/>
    <property type="project" value="TreeGrafter"/>
</dbReference>
<evidence type="ECO:0000256" key="2">
    <source>
        <dbReference type="ARBA" id="ARBA00022478"/>
    </source>
</evidence>
<feature type="non-terminal residue" evidence="5">
    <location>
        <position position="147"/>
    </location>
</feature>
<keyword evidence="3" id="KW-0804">Transcription</keyword>
<dbReference type="GO" id="GO:0060213">
    <property type="term" value="P:positive regulation of nuclear-transcribed mRNA poly(A) tail shortening"/>
    <property type="evidence" value="ECO:0007669"/>
    <property type="project" value="TreeGrafter"/>
</dbReference>
<keyword evidence="2" id="KW-0240">DNA-directed RNA polymerase</keyword>
<dbReference type="InterPro" id="IPR036898">
    <property type="entry name" value="RNA_pol_Rpb7-like_N_sf"/>
</dbReference>
<evidence type="ECO:0000256" key="3">
    <source>
        <dbReference type="ARBA" id="ARBA00023163"/>
    </source>
</evidence>
<dbReference type="GO" id="GO:0003697">
    <property type="term" value="F:single-stranded DNA binding"/>
    <property type="evidence" value="ECO:0007669"/>
    <property type="project" value="TreeGrafter"/>
</dbReference>
<dbReference type="Pfam" id="PF03876">
    <property type="entry name" value="SHS2_Rpb7-N"/>
    <property type="match status" value="1"/>
</dbReference>
<dbReference type="Gene3D" id="2.40.50.140">
    <property type="entry name" value="Nucleic acid-binding proteins"/>
    <property type="match status" value="1"/>
</dbReference>
<feature type="domain" description="RNA polymerase Rpb7-like N-terminal" evidence="4">
    <location>
        <begin position="9"/>
        <end position="63"/>
    </location>
</feature>
<evidence type="ECO:0000313" key="6">
    <source>
        <dbReference type="EMBL" id="CAE8739350.1"/>
    </source>
</evidence>
<gene>
    <name evidence="5" type="ORF">PGLA1383_LOCUS24620</name>
    <name evidence="6" type="ORF">PGLA2088_LOCUS49572</name>
</gene>
<feature type="non-terminal residue" evidence="5">
    <location>
        <position position="1"/>
    </location>
</feature>
<dbReference type="Proteomes" id="UP000654075">
    <property type="component" value="Unassembled WGS sequence"/>
</dbReference>
<comment type="caution">
    <text evidence="5">The sequence shown here is derived from an EMBL/GenBank/DDBJ whole genome shotgun (WGS) entry which is preliminary data.</text>
</comment>
<name>A0A813F2I0_POLGL</name>
<proteinExistence type="predicted"/>
<dbReference type="InterPro" id="IPR005576">
    <property type="entry name" value="Rpb7-like_N"/>
</dbReference>
<evidence type="ECO:0000259" key="4">
    <source>
        <dbReference type="Pfam" id="PF03876"/>
    </source>
</evidence>
<dbReference type="InterPro" id="IPR045113">
    <property type="entry name" value="Rpb7-like"/>
</dbReference>
<dbReference type="GO" id="GO:0031369">
    <property type="term" value="F:translation initiation factor binding"/>
    <property type="evidence" value="ECO:0007669"/>
    <property type="project" value="TreeGrafter"/>
</dbReference>
<protein>
    <recommendedName>
        <fullName evidence="4">RNA polymerase Rpb7-like N-terminal domain-containing protein</fullName>
    </recommendedName>
</protein>
<evidence type="ECO:0000313" key="5">
    <source>
        <dbReference type="EMBL" id="CAE8606640.1"/>
    </source>
</evidence>
<dbReference type="Gene3D" id="3.30.1490.120">
    <property type="entry name" value="RNA polymerase Rpb7-like, N-terminal domain"/>
    <property type="match status" value="1"/>
</dbReference>
<dbReference type="SUPFAM" id="SSF88798">
    <property type="entry name" value="N-terminal, heterodimerisation domain of RBP7 (RpoE)"/>
    <property type="match status" value="1"/>
</dbReference>
<evidence type="ECO:0000256" key="1">
    <source>
        <dbReference type="ARBA" id="ARBA00004123"/>
    </source>
</evidence>